<sequence>MSSCSGEKANGFITENADIEVAEKGDVPRDDTGRPFHYKLLGQPVPEFEVTLPSGDVVTREALLGQWTVVEFWGLWCPDCIVDGPNVQKLADAIEEDPDLSLLTIHAPPSAQRADEAYGKYGSVGAYFEAQGFDYIYALDPDASAKSAFQLSWVPTFLLVDPEGIVRGFQSDLGYGSEAPVQAFLDDVKRVIDAQ</sequence>
<evidence type="ECO:0000259" key="1">
    <source>
        <dbReference type="PROSITE" id="PS51352"/>
    </source>
</evidence>
<dbReference type="PANTHER" id="PTHR42852:SF17">
    <property type="entry name" value="THIOREDOXIN-LIKE PROTEIN HI_1115"/>
    <property type="match status" value="1"/>
</dbReference>
<name>A0ABW1S8C4_9PROT</name>
<keyword evidence="3" id="KW-1185">Reference proteome</keyword>
<dbReference type="SUPFAM" id="SSF52833">
    <property type="entry name" value="Thioredoxin-like"/>
    <property type="match status" value="1"/>
</dbReference>
<dbReference type="InterPro" id="IPR036249">
    <property type="entry name" value="Thioredoxin-like_sf"/>
</dbReference>
<dbReference type="PROSITE" id="PS51352">
    <property type="entry name" value="THIOREDOXIN_2"/>
    <property type="match status" value="1"/>
</dbReference>
<dbReference type="InterPro" id="IPR050553">
    <property type="entry name" value="Thioredoxin_ResA/DsbE_sf"/>
</dbReference>
<dbReference type="InterPro" id="IPR013766">
    <property type="entry name" value="Thioredoxin_domain"/>
</dbReference>
<protein>
    <submittedName>
        <fullName evidence="2">TlpA family protein disulfide reductase</fullName>
    </submittedName>
</protein>
<organism evidence="2 3">
    <name type="scientific">Ponticaulis profundi</name>
    <dbReference type="NCBI Taxonomy" id="2665222"/>
    <lineage>
        <taxon>Bacteria</taxon>
        <taxon>Pseudomonadati</taxon>
        <taxon>Pseudomonadota</taxon>
        <taxon>Alphaproteobacteria</taxon>
        <taxon>Hyphomonadales</taxon>
        <taxon>Hyphomonadaceae</taxon>
        <taxon>Ponticaulis</taxon>
    </lineage>
</organism>
<dbReference type="Pfam" id="PF00578">
    <property type="entry name" value="AhpC-TSA"/>
    <property type="match status" value="1"/>
</dbReference>
<evidence type="ECO:0000313" key="3">
    <source>
        <dbReference type="Proteomes" id="UP001596303"/>
    </source>
</evidence>
<gene>
    <name evidence="2" type="ORF">ACFQDM_05375</name>
</gene>
<accession>A0ABW1S8C4</accession>
<dbReference type="InterPro" id="IPR000866">
    <property type="entry name" value="AhpC/TSA"/>
</dbReference>
<evidence type="ECO:0000313" key="2">
    <source>
        <dbReference type="EMBL" id="MFC6197496.1"/>
    </source>
</evidence>
<proteinExistence type="predicted"/>
<reference evidence="3" key="1">
    <citation type="journal article" date="2019" name="Int. J. Syst. Evol. Microbiol.">
        <title>The Global Catalogue of Microorganisms (GCM) 10K type strain sequencing project: providing services to taxonomists for standard genome sequencing and annotation.</title>
        <authorList>
            <consortium name="The Broad Institute Genomics Platform"/>
            <consortium name="The Broad Institute Genome Sequencing Center for Infectious Disease"/>
            <person name="Wu L."/>
            <person name="Ma J."/>
        </authorList>
    </citation>
    <scope>NUCLEOTIDE SEQUENCE [LARGE SCALE GENOMIC DNA]</scope>
    <source>
        <strain evidence="3">CGMCC-1.15741</strain>
    </source>
</reference>
<feature type="domain" description="Thioredoxin" evidence="1">
    <location>
        <begin position="39"/>
        <end position="195"/>
    </location>
</feature>
<dbReference type="EMBL" id="JBHSSW010000005">
    <property type="protein sequence ID" value="MFC6197496.1"/>
    <property type="molecule type" value="Genomic_DNA"/>
</dbReference>
<dbReference type="PANTHER" id="PTHR42852">
    <property type="entry name" value="THIOL:DISULFIDE INTERCHANGE PROTEIN DSBE"/>
    <property type="match status" value="1"/>
</dbReference>
<dbReference type="CDD" id="cd02966">
    <property type="entry name" value="TlpA_like_family"/>
    <property type="match status" value="1"/>
</dbReference>
<comment type="caution">
    <text evidence="2">The sequence shown here is derived from an EMBL/GenBank/DDBJ whole genome shotgun (WGS) entry which is preliminary data.</text>
</comment>
<dbReference type="RefSeq" id="WP_377376482.1">
    <property type="nucleotide sequence ID" value="NZ_JBHSSW010000005.1"/>
</dbReference>
<dbReference type="Gene3D" id="3.40.30.10">
    <property type="entry name" value="Glutaredoxin"/>
    <property type="match status" value="1"/>
</dbReference>
<dbReference type="Proteomes" id="UP001596303">
    <property type="component" value="Unassembled WGS sequence"/>
</dbReference>